<feature type="domain" description="NmrA-like" evidence="1">
    <location>
        <begin position="8"/>
        <end position="222"/>
    </location>
</feature>
<protein>
    <submittedName>
        <fullName evidence="2">NmrA family protein</fullName>
    </submittedName>
</protein>
<keyword evidence="3" id="KW-1185">Reference proteome</keyword>
<dbReference type="KEGG" id="tcu:Tcur_0324"/>
<organism evidence="2 3">
    <name type="scientific">Thermomonospora curvata (strain ATCC 19995 / DSM 43183 / JCM 3096 / KCTC 9072 / NBRC 15933 / NCIMB 10081 / Henssen B9)</name>
    <dbReference type="NCBI Taxonomy" id="471852"/>
    <lineage>
        <taxon>Bacteria</taxon>
        <taxon>Bacillati</taxon>
        <taxon>Actinomycetota</taxon>
        <taxon>Actinomycetes</taxon>
        <taxon>Streptosporangiales</taxon>
        <taxon>Thermomonosporaceae</taxon>
        <taxon>Thermomonospora</taxon>
    </lineage>
</organism>
<dbReference type="Gene3D" id="3.40.50.720">
    <property type="entry name" value="NAD(P)-binding Rossmann-like Domain"/>
    <property type="match status" value="1"/>
</dbReference>
<evidence type="ECO:0000313" key="3">
    <source>
        <dbReference type="Proteomes" id="UP000001918"/>
    </source>
</evidence>
<evidence type="ECO:0000313" key="2">
    <source>
        <dbReference type="EMBL" id="ACY95926.1"/>
    </source>
</evidence>
<dbReference type="Gene3D" id="3.90.25.10">
    <property type="entry name" value="UDP-galactose 4-epimerase, domain 1"/>
    <property type="match status" value="1"/>
</dbReference>
<dbReference type="PANTHER" id="PTHR43162">
    <property type="match status" value="1"/>
</dbReference>
<dbReference type="HOGENOM" id="CLU_007383_10_6_11"/>
<accession>D1A1K4</accession>
<dbReference type="InterPro" id="IPR008030">
    <property type="entry name" value="NmrA-like"/>
</dbReference>
<dbReference type="Proteomes" id="UP000001918">
    <property type="component" value="Chromosome"/>
</dbReference>
<reference evidence="2 3" key="1">
    <citation type="journal article" date="2011" name="Stand. Genomic Sci.">
        <title>Complete genome sequence of Thermomonospora curvata type strain (B9).</title>
        <authorList>
            <person name="Chertkov O."/>
            <person name="Sikorski J."/>
            <person name="Nolan M."/>
            <person name="Lapidus A."/>
            <person name="Lucas S."/>
            <person name="Del Rio T.G."/>
            <person name="Tice H."/>
            <person name="Cheng J.F."/>
            <person name="Goodwin L."/>
            <person name="Pitluck S."/>
            <person name="Liolios K."/>
            <person name="Ivanova N."/>
            <person name="Mavromatis K."/>
            <person name="Mikhailova N."/>
            <person name="Ovchinnikova G."/>
            <person name="Pati A."/>
            <person name="Chen A."/>
            <person name="Palaniappan K."/>
            <person name="Djao O.D."/>
            <person name="Land M."/>
            <person name="Hauser L."/>
            <person name="Chang Y.J."/>
            <person name="Jeffries C.D."/>
            <person name="Brettin T."/>
            <person name="Han C."/>
            <person name="Detter J.C."/>
            <person name="Rohde M."/>
            <person name="Goker M."/>
            <person name="Woyke T."/>
            <person name="Bristow J."/>
            <person name="Eisen J.A."/>
            <person name="Markowitz V."/>
            <person name="Hugenholtz P."/>
            <person name="Klenk H.P."/>
            <person name="Kyrpides N.C."/>
        </authorList>
    </citation>
    <scope>NUCLEOTIDE SEQUENCE [LARGE SCALE GENOMIC DNA]</scope>
    <source>
        <strain evidence="3">ATCC 19995 / DSM 43183 / JCM 3096 / KCTC 9072 / NBRC 15933 / NCIMB 10081 / Henssen B9</strain>
    </source>
</reference>
<dbReference type="InterPro" id="IPR036291">
    <property type="entry name" value="NAD(P)-bd_dom_sf"/>
</dbReference>
<dbReference type="InterPro" id="IPR051604">
    <property type="entry name" value="Ergot_Alk_Oxidoreductase"/>
</dbReference>
<proteinExistence type="predicted"/>
<dbReference type="SUPFAM" id="SSF51735">
    <property type="entry name" value="NAD(P)-binding Rossmann-fold domains"/>
    <property type="match status" value="1"/>
</dbReference>
<sequence>MAKEAPMTILVTGATGNVGRPLVEQLLAAGHRVRALTRDPAKADLPAGAEAVAGNLADTDTLVAAFDGVTAAHLITFDAATYGPLTNGAEIVELACKAGVRHVTLLAGDVDKSPLEQAVQASTLHWTRLAPVEFMSNTLEWAESIRTEGLVREGFPTARSALVHDADIAAVAAVALTEDGHHGKEYWITGPQALTIPERVQIIGQVLGRDIRYVELTQEEVIARWRQEGYSDDDIGFFLQMRTNPPEAGRTVLPTVQEVTGKPARTFAQWVKENAAAFTA</sequence>
<dbReference type="EMBL" id="CP001738">
    <property type="protein sequence ID" value="ACY95926.1"/>
    <property type="molecule type" value="Genomic_DNA"/>
</dbReference>
<dbReference type="Pfam" id="PF05368">
    <property type="entry name" value="NmrA"/>
    <property type="match status" value="1"/>
</dbReference>
<gene>
    <name evidence="2" type="ordered locus">Tcur_0324</name>
</gene>
<name>D1A1K4_THECD</name>
<dbReference type="STRING" id="471852.Tcur_0324"/>
<evidence type="ECO:0000259" key="1">
    <source>
        <dbReference type="Pfam" id="PF05368"/>
    </source>
</evidence>
<dbReference type="AlphaFoldDB" id="D1A1K4"/>
<dbReference type="eggNOG" id="COG0702">
    <property type="taxonomic scope" value="Bacteria"/>
</dbReference>
<dbReference type="PANTHER" id="PTHR43162:SF1">
    <property type="entry name" value="PRESTALK A DIFFERENTIATION PROTEIN A"/>
    <property type="match status" value="1"/>
</dbReference>